<evidence type="ECO:0000256" key="9">
    <source>
        <dbReference type="ARBA" id="ARBA00023067"/>
    </source>
</evidence>
<evidence type="ECO:0000256" key="6">
    <source>
        <dbReference type="ARBA" id="ARBA00022490"/>
    </source>
</evidence>
<feature type="compositionally biased region" description="Acidic residues" evidence="12">
    <location>
        <begin position="504"/>
        <end position="519"/>
    </location>
</feature>
<name>L8GII0_ACACF</name>
<evidence type="ECO:0000256" key="1">
    <source>
        <dbReference type="ARBA" id="ARBA00004286"/>
    </source>
</evidence>
<comment type="function">
    <text evidence="11">Regulatory subunit of the condensin complex, a complex required for conversion of interphase chromatin into mitotic-like condense chromosomes.</text>
</comment>
<feature type="region of interest" description="Disordered" evidence="12">
    <location>
        <begin position="781"/>
        <end position="807"/>
    </location>
</feature>
<keyword evidence="10 11" id="KW-0131">Cell cycle</keyword>
<dbReference type="STRING" id="1257118.L8GII0"/>
<dbReference type="GO" id="GO:0005737">
    <property type="term" value="C:cytoplasm"/>
    <property type="evidence" value="ECO:0007669"/>
    <property type="project" value="UniProtKB-SubCell"/>
</dbReference>
<protein>
    <recommendedName>
        <fullName evidence="4 11">Condensin complex subunit 2</fullName>
    </recommendedName>
</protein>
<organism evidence="13 14">
    <name type="scientific">Acanthamoeba castellanii (strain ATCC 30010 / Neff)</name>
    <dbReference type="NCBI Taxonomy" id="1257118"/>
    <lineage>
        <taxon>Eukaryota</taxon>
        <taxon>Amoebozoa</taxon>
        <taxon>Discosea</taxon>
        <taxon>Longamoebia</taxon>
        <taxon>Centramoebida</taxon>
        <taxon>Acanthamoebidae</taxon>
        <taxon>Acanthamoeba</taxon>
    </lineage>
</organism>
<gene>
    <name evidence="13" type="ORF">ACA1_329640</name>
</gene>
<dbReference type="Pfam" id="PF05786">
    <property type="entry name" value="Cnd2"/>
    <property type="match status" value="1"/>
</dbReference>
<dbReference type="Proteomes" id="UP000011083">
    <property type="component" value="Unassembled WGS sequence"/>
</dbReference>
<dbReference type="InterPro" id="IPR022816">
    <property type="entry name" value="Condensin_barren_su2"/>
</dbReference>
<keyword evidence="8 11" id="KW-0498">Mitosis</keyword>
<evidence type="ECO:0000256" key="7">
    <source>
        <dbReference type="ARBA" id="ARBA00022618"/>
    </source>
</evidence>
<dbReference type="VEuPathDB" id="AmoebaDB:ACA1_329640"/>
<dbReference type="EMBL" id="KB008108">
    <property type="protein sequence ID" value="ELR12558.1"/>
    <property type="molecule type" value="Genomic_DNA"/>
</dbReference>
<accession>L8GII0</accession>
<keyword evidence="9 11" id="KW-0226">DNA condensation</keyword>
<feature type="region of interest" description="Disordered" evidence="12">
    <location>
        <begin position="20"/>
        <end position="47"/>
    </location>
</feature>
<dbReference type="GO" id="GO:0003682">
    <property type="term" value="F:chromatin binding"/>
    <property type="evidence" value="ECO:0007669"/>
    <property type="project" value="TreeGrafter"/>
</dbReference>
<evidence type="ECO:0000256" key="11">
    <source>
        <dbReference type="PIRNR" id="PIRNR017126"/>
    </source>
</evidence>
<keyword evidence="14" id="KW-1185">Reference proteome</keyword>
<evidence type="ECO:0000256" key="4">
    <source>
        <dbReference type="ARBA" id="ARBA00016065"/>
    </source>
</evidence>
<evidence type="ECO:0000256" key="12">
    <source>
        <dbReference type="SAM" id="MobiDB-lite"/>
    </source>
</evidence>
<evidence type="ECO:0000256" key="2">
    <source>
        <dbReference type="ARBA" id="ARBA00004496"/>
    </source>
</evidence>
<evidence type="ECO:0000313" key="14">
    <source>
        <dbReference type="Proteomes" id="UP000011083"/>
    </source>
</evidence>
<dbReference type="OMA" id="FRKTCAD"/>
<keyword evidence="6" id="KW-0963">Cytoplasm</keyword>
<dbReference type="PANTHER" id="PTHR13108">
    <property type="entry name" value="CONDENSIN COMPLEX SUBUNIT 2"/>
    <property type="match status" value="1"/>
</dbReference>
<comment type="similarity">
    <text evidence="3 11">Belongs to the CND2 (condensin subunit 2) family.</text>
</comment>
<feature type="compositionally biased region" description="Acidic residues" evidence="12">
    <location>
        <begin position="781"/>
        <end position="791"/>
    </location>
</feature>
<dbReference type="PIRSF" id="PIRSF017126">
    <property type="entry name" value="Condensin_H"/>
    <property type="match status" value="1"/>
</dbReference>
<dbReference type="AlphaFoldDB" id="L8GII0"/>
<evidence type="ECO:0000256" key="3">
    <source>
        <dbReference type="ARBA" id="ARBA00009471"/>
    </source>
</evidence>
<reference evidence="13 14" key="1">
    <citation type="journal article" date="2013" name="Genome Biol.">
        <title>Genome of Acanthamoeba castellanii highlights extensive lateral gene transfer and early evolution of tyrosine kinase signaling.</title>
        <authorList>
            <person name="Clarke M."/>
            <person name="Lohan A.J."/>
            <person name="Liu B."/>
            <person name="Lagkouvardos I."/>
            <person name="Roy S."/>
            <person name="Zafar N."/>
            <person name="Bertelli C."/>
            <person name="Schilde C."/>
            <person name="Kianianmomeni A."/>
            <person name="Burglin T.R."/>
            <person name="Frech C."/>
            <person name="Turcotte B."/>
            <person name="Kopec K.O."/>
            <person name="Synnott J.M."/>
            <person name="Choo C."/>
            <person name="Paponov I."/>
            <person name="Finkler A."/>
            <person name="Soon Heng Tan C."/>
            <person name="Hutchins A.P."/>
            <person name="Weinmeier T."/>
            <person name="Rattei T."/>
            <person name="Chu J.S."/>
            <person name="Gimenez G."/>
            <person name="Irimia M."/>
            <person name="Rigden D.J."/>
            <person name="Fitzpatrick D.A."/>
            <person name="Lorenzo-Morales J."/>
            <person name="Bateman A."/>
            <person name="Chiu C.H."/>
            <person name="Tang P."/>
            <person name="Hegemann P."/>
            <person name="Fromm H."/>
            <person name="Raoult D."/>
            <person name="Greub G."/>
            <person name="Miranda-Saavedra D."/>
            <person name="Chen N."/>
            <person name="Nash P."/>
            <person name="Ginger M.L."/>
            <person name="Horn M."/>
            <person name="Schaap P."/>
            <person name="Caler L."/>
            <person name="Loftus B."/>
        </authorList>
    </citation>
    <scope>NUCLEOTIDE SEQUENCE [LARGE SCALE GENOMIC DNA]</scope>
    <source>
        <strain evidence="13 14">Neff</strain>
    </source>
</reference>
<evidence type="ECO:0000256" key="10">
    <source>
        <dbReference type="ARBA" id="ARBA00023306"/>
    </source>
</evidence>
<feature type="region of interest" description="Disordered" evidence="12">
    <location>
        <begin position="500"/>
        <end position="525"/>
    </location>
</feature>
<dbReference type="GO" id="GO:0007076">
    <property type="term" value="P:mitotic chromosome condensation"/>
    <property type="evidence" value="ECO:0007669"/>
    <property type="project" value="InterPro"/>
</dbReference>
<feature type="region of interest" description="Disordered" evidence="12">
    <location>
        <begin position="191"/>
        <end position="229"/>
    </location>
</feature>
<keyword evidence="7 11" id="KW-0132">Cell division</keyword>
<dbReference type="RefSeq" id="XP_004334571.1">
    <property type="nucleotide sequence ID" value="XM_004334523.1"/>
</dbReference>
<evidence type="ECO:0000256" key="8">
    <source>
        <dbReference type="ARBA" id="ARBA00022776"/>
    </source>
</evidence>
<dbReference type="PANTHER" id="PTHR13108:SF9">
    <property type="entry name" value="CONDENSIN COMPLEX SUBUNIT 2"/>
    <property type="match status" value="1"/>
</dbReference>
<evidence type="ECO:0000313" key="13">
    <source>
        <dbReference type="EMBL" id="ELR12558.1"/>
    </source>
</evidence>
<dbReference type="GeneID" id="14913074"/>
<feature type="compositionally biased region" description="Acidic residues" evidence="12">
    <location>
        <begin position="200"/>
        <end position="209"/>
    </location>
</feature>
<dbReference type="GO" id="GO:0051301">
    <property type="term" value="P:cell division"/>
    <property type="evidence" value="ECO:0007669"/>
    <property type="project" value="UniProtKB-KW"/>
</dbReference>
<evidence type="ECO:0000256" key="5">
    <source>
        <dbReference type="ARBA" id="ARBA00022454"/>
    </source>
</evidence>
<dbReference type="KEGG" id="acan:ACA1_329640"/>
<dbReference type="GO" id="GO:0000796">
    <property type="term" value="C:condensin complex"/>
    <property type="evidence" value="ECO:0007669"/>
    <property type="project" value="InterPro"/>
</dbReference>
<dbReference type="OrthoDB" id="21155at2759"/>
<keyword evidence="5" id="KW-0158">Chromosome</keyword>
<proteinExistence type="inferred from homology"/>
<sequence length="807" mass="87857">MEQRRRKRLSVAVSFQERTYVEEEHDDEEGVGQKENVPPKPRNAKPNVSFDRKKSIVQFKENDDAVEKRNRRKSRIMMEEALGGGGGLLRRKSLLPRIHLPKTQLIELYSECIRLSAENKINQKNSWSLDLIDHIDDVLQSNFNSEEGSGVGNFQAASCTLDASVKIYSYRVDSIHNETYRVLGDLSLTRNGKKSKHDDADEGADEEGNESQAQGKKGAGARRKRRTRVDTIEKNPASLLVEELGFGLGLDPLFRKLSSGFDENGAQGLLLNQLPINRHAEVVLDSTATFMSSNDVDSAEDEGGEGGSSAHGLYSLPADLVRSLQRSLRDAAVLCPPLSEQQPDEADDQEEFEPVAFELDASEADAQTNTHDNPSEGEGLLRTLGLHSLAPTAPDLADHDPNAWGDDDIGYDGAEASLDDSQIGSDAFHSNPPLTTQERIAGDLGDLGAGMKGLRDGGGGGALASDLASLVGTLQLGASGWAGPSHWKYKPAKAVVVRAKTETGQEENGEEEEEEEEEERASANKKGKKKAAFFIDFSAPPIDTKVAFATTRAATTLSQAVLKKAKEEDYLLPRDVKYDYRALCSYFLHPTRTIGSPLVSSALLGGAALYSNIAANQPFDVPAPATHEDVNMDVDTDMDLDIGGSDMDDAEENYVAETDLHSANDDPATHAQDAAAAGEVGEDKLELVEQPRKINSEAISYARVAKKIDVIALKRALSHQITSSSPQEKEGVSFKSLLHKLPSRIKDKRTLEDLSVCFITLLHLANEHDFEISAASLGGLNDDDDDEDDGDSLAYPTDYLVHVPERQ</sequence>
<comment type="subcellular location">
    <subcellularLocation>
        <location evidence="1">Chromosome</location>
    </subcellularLocation>
    <subcellularLocation>
        <location evidence="2">Cytoplasm</location>
    </subcellularLocation>
</comment>